<proteinExistence type="predicted"/>
<sequence length="122" mass="13702">TLSKSLAFSPLSGNLSRSLPHRTSHLQSPTVKIAFLPLPPTTTHRTLPLPFSPLSKSLAFFFLFLTQPLICTLPLSKSRFSLFLPQLRTLPLQLSHRHFVSVAITHCRRRSLSAVTLQFSRV</sequence>
<accession>A0A0S3T3E4</accession>
<dbReference type="AlphaFoldDB" id="A0A0S3T3E4"/>
<reference evidence="1 2" key="1">
    <citation type="journal article" date="2015" name="Sci. Rep.">
        <title>The power of single molecule real-time sequencing technology in the de novo assembly of a eukaryotic genome.</title>
        <authorList>
            <person name="Sakai H."/>
            <person name="Naito K."/>
            <person name="Ogiso-Tanaka E."/>
            <person name="Takahashi Y."/>
            <person name="Iseki K."/>
            <person name="Muto C."/>
            <person name="Satou K."/>
            <person name="Teruya K."/>
            <person name="Shiroma A."/>
            <person name="Shimoji M."/>
            <person name="Hirano T."/>
            <person name="Itoh T."/>
            <person name="Kaga A."/>
            <person name="Tomooka N."/>
        </authorList>
    </citation>
    <scope>NUCLEOTIDE SEQUENCE [LARGE SCALE GENOMIC DNA]</scope>
    <source>
        <strain evidence="2">cv. Shumari</strain>
    </source>
</reference>
<dbReference type="EMBL" id="AP015043">
    <property type="protein sequence ID" value="BAT99420.1"/>
    <property type="molecule type" value="Genomic_DNA"/>
</dbReference>
<gene>
    <name evidence="1" type="primary">Vigan.10G085700</name>
    <name evidence="1" type="ORF">VIGAN_10085700</name>
</gene>
<protein>
    <submittedName>
        <fullName evidence="1">Uncharacterized protein</fullName>
    </submittedName>
</protein>
<keyword evidence="2" id="KW-1185">Reference proteome</keyword>
<evidence type="ECO:0000313" key="1">
    <source>
        <dbReference type="EMBL" id="BAT99420.1"/>
    </source>
</evidence>
<dbReference type="Proteomes" id="UP000291084">
    <property type="component" value="Chromosome 10"/>
</dbReference>
<feature type="non-terminal residue" evidence="1">
    <location>
        <position position="1"/>
    </location>
</feature>
<evidence type="ECO:0000313" key="2">
    <source>
        <dbReference type="Proteomes" id="UP000291084"/>
    </source>
</evidence>
<name>A0A0S3T3E4_PHAAN</name>
<organism evidence="1 2">
    <name type="scientific">Vigna angularis var. angularis</name>
    <dbReference type="NCBI Taxonomy" id="157739"/>
    <lineage>
        <taxon>Eukaryota</taxon>
        <taxon>Viridiplantae</taxon>
        <taxon>Streptophyta</taxon>
        <taxon>Embryophyta</taxon>
        <taxon>Tracheophyta</taxon>
        <taxon>Spermatophyta</taxon>
        <taxon>Magnoliopsida</taxon>
        <taxon>eudicotyledons</taxon>
        <taxon>Gunneridae</taxon>
        <taxon>Pentapetalae</taxon>
        <taxon>rosids</taxon>
        <taxon>fabids</taxon>
        <taxon>Fabales</taxon>
        <taxon>Fabaceae</taxon>
        <taxon>Papilionoideae</taxon>
        <taxon>50 kb inversion clade</taxon>
        <taxon>NPAAA clade</taxon>
        <taxon>indigoferoid/millettioid clade</taxon>
        <taxon>Phaseoleae</taxon>
        <taxon>Vigna</taxon>
    </lineage>
</organism>